<dbReference type="EMBL" id="CP022674">
    <property type="protein sequence ID" value="AXI32655.1"/>
    <property type="molecule type" value="Genomic_DNA"/>
</dbReference>
<dbReference type="InterPro" id="IPR008767">
    <property type="entry name" value="Phage_SPP1_head-tail_adaptor"/>
</dbReference>
<proteinExistence type="predicted"/>
<evidence type="ECO:0000313" key="1">
    <source>
        <dbReference type="EMBL" id="AXI32655.1"/>
    </source>
</evidence>
<name>A0AA86LW82_PRIMG</name>
<reference evidence="1 2" key="1">
    <citation type="submission" date="2017-07" db="EMBL/GenBank/DDBJ databases">
        <title>Isolation and development of strain Bacillus megaterium SR7 for enhanced growth and metabolite production under supercritical carbon dioxide.</title>
        <authorList>
            <person name="Freedman A.J.E."/>
            <person name="Peet K.C."/>
            <person name="Boock J.T."/>
            <person name="Penn K."/>
            <person name="Prather K.L.J."/>
            <person name="Thompson J.R."/>
        </authorList>
    </citation>
    <scope>NUCLEOTIDE SEQUENCE [LARGE SCALE GENOMIC DNA]</scope>
    <source>
        <strain evidence="1 2">SR7</strain>
    </source>
</reference>
<accession>A0AA86LW82</accession>
<gene>
    <name evidence="1" type="ORF">CIB87_28110</name>
</gene>
<evidence type="ECO:0000313" key="2">
    <source>
        <dbReference type="Proteomes" id="UP000253834"/>
    </source>
</evidence>
<organism evidence="1 2">
    <name type="scientific">Priestia megaterium</name>
    <name type="common">Bacillus megaterium</name>
    <dbReference type="NCBI Taxonomy" id="1404"/>
    <lineage>
        <taxon>Bacteria</taxon>
        <taxon>Bacillati</taxon>
        <taxon>Bacillota</taxon>
        <taxon>Bacilli</taxon>
        <taxon>Bacillales</taxon>
        <taxon>Bacillaceae</taxon>
        <taxon>Priestia</taxon>
    </lineage>
</organism>
<dbReference type="AlphaFoldDB" id="A0AA86LW82"/>
<sequence length="139" mass="16373">MQHGYTETDKSISLCLGIYRYGFIIERFRKQALQMFDEVIYLIKQGEESQSEEGFPIPAQETSRDVFANEKSIRGNEFYMASQSGYTLEVMFEVYTLDYEGETVIEYESKRYRIVRTYERKQDEITELICRVYGSGLIS</sequence>
<dbReference type="NCBIfam" id="TIGR01563">
    <property type="entry name" value="gp16_SPP1"/>
    <property type="match status" value="1"/>
</dbReference>
<evidence type="ECO:0008006" key="3">
    <source>
        <dbReference type="Google" id="ProtNLM"/>
    </source>
</evidence>
<dbReference type="Proteomes" id="UP000253834">
    <property type="component" value="Chromosome"/>
</dbReference>
<protein>
    <recommendedName>
        <fullName evidence="3">Phage head-tail adapter protein</fullName>
    </recommendedName>
</protein>